<dbReference type="GO" id="GO:0016020">
    <property type="term" value="C:membrane"/>
    <property type="evidence" value="ECO:0007669"/>
    <property type="project" value="TreeGrafter"/>
</dbReference>
<dbReference type="GO" id="GO:0006869">
    <property type="term" value="P:lipid transport"/>
    <property type="evidence" value="ECO:0007669"/>
    <property type="project" value="InterPro"/>
</dbReference>
<sequence length="562" mass="62548">MQKLRDIFLSCRWKLQRALCQYVTDTLTYMATVKDFSESFSEWKDCREIEYVKMISVKEMADNIDPTFTKSEGRMAAFGKYLKSLVQMNTERKLAELENVLDEVLKGTLEGLEQLDIFLEAIEKLAVTSLNVFTENQILHLPETISFNDVQVVIKDARQICPLLLEFKRDAKSFFLPKLHNVEVLTSQLQKYIQTTKRLIHNKLSFNFEISLEMAEEIAVDPDGLSENEMQIMTNHIKQLEKTRMDEHFRMAFLFQEVSPADFIRIFDDRLPQMLKFLDDLEQCAVQLDRMNKGAKISSVTGSSVGAVGGVLSIVGLALIPVTAGVSSGLIIAGVAIGVTSGTNSLVTTATEFGVNRSNQKRANEAFQSFMKDFQRIQNCLDKVVEQPTTSLEQSEVEVAVVVGKIASKAGTIGKSIDSIVDTASALRALRTEEAVASAGKVVTQDGKALRNISGMAADVPDIGQAAVKGPLALSKGARGGFIALNALFLGMDIFFITKDSMSLAKGTEANLSKFLRARIALFRSQIESWEKICYTLLHSKLTSNKNKDLLKKLFFQVRRNT</sequence>
<dbReference type="Ensembl" id="ENSCVAT00000019843.1">
    <property type="protein sequence ID" value="ENSCVAP00000012559.1"/>
    <property type="gene ID" value="ENSCVAG00000014993.1"/>
</dbReference>
<dbReference type="GO" id="GO:0005576">
    <property type="term" value="C:extracellular region"/>
    <property type="evidence" value="ECO:0007669"/>
    <property type="project" value="InterPro"/>
</dbReference>
<dbReference type="AlphaFoldDB" id="A0A3Q2D2S7"/>
<dbReference type="Pfam" id="PF05461">
    <property type="entry name" value="ApoL"/>
    <property type="match status" value="1"/>
</dbReference>
<dbReference type="PANTHER" id="PTHR14096:SF57">
    <property type="entry name" value="APOLIPOPROTEIN L4"/>
    <property type="match status" value="1"/>
</dbReference>
<evidence type="ECO:0000313" key="2">
    <source>
        <dbReference type="Ensembl" id="ENSCVAP00000012559.1"/>
    </source>
</evidence>
<proteinExistence type="inferred from homology"/>
<dbReference type="InterPro" id="IPR008405">
    <property type="entry name" value="ApoL"/>
</dbReference>
<dbReference type="PANTHER" id="PTHR14096">
    <property type="entry name" value="APOLIPOPROTEIN L"/>
    <property type="match status" value="1"/>
</dbReference>
<reference evidence="2" key="2">
    <citation type="submission" date="2025-09" db="UniProtKB">
        <authorList>
            <consortium name="Ensembl"/>
        </authorList>
    </citation>
    <scope>IDENTIFICATION</scope>
</reference>
<evidence type="ECO:0000313" key="3">
    <source>
        <dbReference type="Proteomes" id="UP000265020"/>
    </source>
</evidence>
<dbReference type="GO" id="GO:0042157">
    <property type="term" value="P:lipoprotein metabolic process"/>
    <property type="evidence" value="ECO:0007669"/>
    <property type="project" value="InterPro"/>
</dbReference>
<evidence type="ECO:0000256" key="1">
    <source>
        <dbReference type="ARBA" id="ARBA00010090"/>
    </source>
</evidence>
<accession>A0A3Q2D2S7</accession>
<organism evidence="2 3">
    <name type="scientific">Cyprinodon variegatus</name>
    <name type="common">Sheepshead minnow</name>
    <dbReference type="NCBI Taxonomy" id="28743"/>
    <lineage>
        <taxon>Eukaryota</taxon>
        <taxon>Metazoa</taxon>
        <taxon>Chordata</taxon>
        <taxon>Craniata</taxon>
        <taxon>Vertebrata</taxon>
        <taxon>Euteleostomi</taxon>
        <taxon>Actinopterygii</taxon>
        <taxon>Neopterygii</taxon>
        <taxon>Teleostei</taxon>
        <taxon>Neoteleostei</taxon>
        <taxon>Acanthomorphata</taxon>
        <taxon>Ovalentaria</taxon>
        <taxon>Atherinomorphae</taxon>
        <taxon>Cyprinodontiformes</taxon>
        <taxon>Cyprinodontidae</taxon>
        <taxon>Cyprinodon</taxon>
    </lineage>
</organism>
<dbReference type="STRING" id="28743.ENSCVAP00000012559"/>
<dbReference type="Proteomes" id="UP000265020">
    <property type="component" value="Unassembled WGS sequence"/>
</dbReference>
<name>A0A3Q2D2S7_CYPVA</name>
<protein>
    <submittedName>
        <fullName evidence="2">Apolipoprotein L</fullName>
    </submittedName>
</protein>
<dbReference type="GO" id="GO:0008289">
    <property type="term" value="F:lipid binding"/>
    <property type="evidence" value="ECO:0007669"/>
    <property type="project" value="InterPro"/>
</dbReference>
<dbReference type="GeneTree" id="ENSGT01030000234599"/>
<reference evidence="2" key="1">
    <citation type="submission" date="2025-08" db="UniProtKB">
        <authorList>
            <consortium name="Ensembl"/>
        </authorList>
    </citation>
    <scope>IDENTIFICATION</scope>
</reference>
<comment type="similarity">
    <text evidence="1">Belongs to the apolipoprotein L family.</text>
</comment>
<keyword evidence="3" id="KW-1185">Reference proteome</keyword>